<protein>
    <recommendedName>
        <fullName evidence="4">Aromatic amino acid beta-eliminating lyase/threonine aldolase domain-containing protein</fullName>
    </recommendedName>
</protein>
<dbReference type="EMBL" id="JADGJQ010000006">
    <property type="protein sequence ID" value="KAJ3183463.1"/>
    <property type="molecule type" value="Genomic_DNA"/>
</dbReference>
<organism evidence="5 6">
    <name type="scientific">Geranomyces variabilis</name>
    <dbReference type="NCBI Taxonomy" id="109894"/>
    <lineage>
        <taxon>Eukaryota</taxon>
        <taxon>Fungi</taxon>
        <taxon>Fungi incertae sedis</taxon>
        <taxon>Chytridiomycota</taxon>
        <taxon>Chytridiomycota incertae sedis</taxon>
        <taxon>Chytridiomycetes</taxon>
        <taxon>Spizellomycetales</taxon>
        <taxon>Powellomycetaceae</taxon>
        <taxon>Geranomyces</taxon>
    </lineage>
</organism>
<comment type="caution">
    <text evidence="5">The sequence shown here is derived from an EMBL/GenBank/DDBJ whole genome shotgun (WGS) entry which is preliminary data.</text>
</comment>
<comment type="cofactor">
    <cofactor evidence="1">
        <name>pyridoxal 5'-phosphate</name>
        <dbReference type="ChEBI" id="CHEBI:597326"/>
    </cofactor>
</comment>
<evidence type="ECO:0000256" key="2">
    <source>
        <dbReference type="ARBA" id="ARBA00006966"/>
    </source>
</evidence>
<dbReference type="PANTHER" id="PTHR48097:SF9">
    <property type="entry name" value="L-THREONINE ALDOLASE"/>
    <property type="match status" value="1"/>
</dbReference>
<feature type="domain" description="Aromatic amino acid beta-eliminating lyase/threonine aldolase" evidence="4">
    <location>
        <begin position="63"/>
        <end position="276"/>
    </location>
</feature>
<dbReference type="AlphaFoldDB" id="A0AAD5TPW6"/>
<name>A0AAD5TPW6_9FUNG</name>
<gene>
    <name evidence="5" type="ORF">HDU87_006782</name>
</gene>
<accession>A0AAD5TPW6</accession>
<sequence>MGADSSPQMAPLLLRPADRTVVERLNATAAYAKDPKAYLHAELGDELFAERESLFSLPDTQSSPIGADFYGTGGHKEGLEKRIANDTLGKEHGLFFFTGVQAQLVACKMYATVKKRNIVAWHHQSHLEAHEEESFTHLWRFERLLLGKSPTTMPTVADVQTLVSLPIDQRPAVIVLELPNRELGCPTYSFPDLVTISKLCKDTDVALHCDGARLWEIEPFYKKSHNASYKEITLLFDSVYVSFYKGLGGVVGAMLVSNDEAFIAGAKIWQRRSGGNAYTTFQETVDCERGFNLNIGTFAAKYDKMVSIAAGIEAGIAHLPTVGGRPLVFFEPRVPTCGQAQTFFCGVDEEQFIAARDAVQAKLNVRLFNKPRPVTSPADGRRFMIEWALVNETMQTETLRIVHAFVMLAEELAKYQR</sequence>
<keyword evidence="6" id="KW-1185">Reference proteome</keyword>
<dbReference type="Pfam" id="PF01212">
    <property type="entry name" value="Beta_elim_lyase"/>
    <property type="match status" value="1"/>
</dbReference>
<evidence type="ECO:0000313" key="6">
    <source>
        <dbReference type="Proteomes" id="UP001212152"/>
    </source>
</evidence>
<dbReference type="GO" id="GO:0005829">
    <property type="term" value="C:cytosol"/>
    <property type="evidence" value="ECO:0007669"/>
    <property type="project" value="TreeGrafter"/>
</dbReference>
<dbReference type="InterPro" id="IPR015424">
    <property type="entry name" value="PyrdxlP-dep_Trfase"/>
</dbReference>
<dbReference type="InterPro" id="IPR015421">
    <property type="entry name" value="PyrdxlP-dep_Trfase_major"/>
</dbReference>
<comment type="similarity">
    <text evidence="2">Belongs to the threonine aldolase family.</text>
</comment>
<proteinExistence type="inferred from homology"/>
<evidence type="ECO:0000256" key="3">
    <source>
        <dbReference type="ARBA" id="ARBA00022898"/>
    </source>
</evidence>
<dbReference type="PANTHER" id="PTHR48097">
    <property type="entry name" value="L-THREONINE ALDOLASE-RELATED"/>
    <property type="match status" value="1"/>
</dbReference>
<evidence type="ECO:0000259" key="4">
    <source>
        <dbReference type="Pfam" id="PF01212"/>
    </source>
</evidence>
<dbReference type="GO" id="GO:0006567">
    <property type="term" value="P:L-threonine catabolic process"/>
    <property type="evidence" value="ECO:0007669"/>
    <property type="project" value="TreeGrafter"/>
</dbReference>
<dbReference type="SUPFAM" id="SSF53383">
    <property type="entry name" value="PLP-dependent transferases"/>
    <property type="match status" value="1"/>
</dbReference>
<dbReference type="Gene3D" id="3.40.640.10">
    <property type="entry name" value="Type I PLP-dependent aspartate aminotransferase-like (Major domain)"/>
    <property type="match status" value="1"/>
</dbReference>
<reference evidence="5" key="1">
    <citation type="submission" date="2020-05" db="EMBL/GenBank/DDBJ databases">
        <title>Phylogenomic resolution of chytrid fungi.</title>
        <authorList>
            <person name="Stajich J.E."/>
            <person name="Amses K."/>
            <person name="Simmons R."/>
            <person name="Seto K."/>
            <person name="Myers J."/>
            <person name="Bonds A."/>
            <person name="Quandt C.A."/>
            <person name="Barry K."/>
            <person name="Liu P."/>
            <person name="Grigoriev I."/>
            <person name="Longcore J.E."/>
            <person name="James T.Y."/>
        </authorList>
    </citation>
    <scope>NUCLEOTIDE SEQUENCE</scope>
    <source>
        <strain evidence="5">JEL0379</strain>
    </source>
</reference>
<evidence type="ECO:0000313" key="5">
    <source>
        <dbReference type="EMBL" id="KAJ3183463.1"/>
    </source>
</evidence>
<dbReference type="GO" id="GO:0008732">
    <property type="term" value="F:L-allo-threonine aldolase activity"/>
    <property type="evidence" value="ECO:0007669"/>
    <property type="project" value="TreeGrafter"/>
</dbReference>
<dbReference type="Proteomes" id="UP001212152">
    <property type="component" value="Unassembled WGS sequence"/>
</dbReference>
<dbReference type="GO" id="GO:0006545">
    <property type="term" value="P:glycine biosynthetic process"/>
    <property type="evidence" value="ECO:0007669"/>
    <property type="project" value="TreeGrafter"/>
</dbReference>
<evidence type="ECO:0000256" key="1">
    <source>
        <dbReference type="ARBA" id="ARBA00001933"/>
    </source>
</evidence>
<dbReference type="InterPro" id="IPR001597">
    <property type="entry name" value="ArAA_b-elim_lyase/Thr_aldolase"/>
</dbReference>
<keyword evidence="3" id="KW-0663">Pyridoxal phosphate</keyword>